<name>A0ABQ2C4N9_9LACO</name>
<protein>
    <submittedName>
        <fullName evidence="1">Uncharacterized protein</fullName>
    </submittedName>
</protein>
<accession>A0ABQ2C4N9</accession>
<dbReference type="EMBL" id="BMDS01000002">
    <property type="protein sequence ID" value="GGI63090.1"/>
    <property type="molecule type" value="Genomic_DNA"/>
</dbReference>
<keyword evidence="2" id="KW-1185">Reference proteome</keyword>
<evidence type="ECO:0000313" key="2">
    <source>
        <dbReference type="Proteomes" id="UP000603295"/>
    </source>
</evidence>
<proteinExistence type="predicted"/>
<gene>
    <name evidence="1" type="ORF">GCM10011459_09240</name>
</gene>
<dbReference type="Proteomes" id="UP000603295">
    <property type="component" value="Unassembled WGS sequence"/>
</dbReference>
<sequence length="57" mass="7086">MIRLRRKWKTNIKCGFKYESFVKILLIIYIKHTKIIQSKMINVKQFERNGVYFYVRT</sequence>
<comment type="caution">
    <text evidence="1">The sequence shown here is derived from an EMBL/GenBank/DDBJ whole genome shotgun (WGS) entry which is preliminary data.</text>
</comment>
<organism evidence="1 2">
    <name type="scientific">Limosilactobacillus caviae</name>
    <dbReference type="NCBI Taxonomy" id="1769424"/>
    <lineage>
        <taxon>Bacteria</taxon>
        <taxon>Bacillati</taxon>
        <taxon>Bacillota</taxon>
        <taxon>Bacilli</taxon>
        <taxon>Lactobacillales</taxon>
        <taxon>Lactobacillaceae</taxon>
        <taxon>Limosilactobacillus</taxon>
    </lineage>
</organism>
<reference evidence="2" key="1">
    <citation type="journal article" date="2019" name="Int. J. Syst. Evol. Microbiol.">
        <title>The Global Catalogue of Microorganisms (GCM) 10K type strain sequencing project: providing services to taxonomists for standard genome sequencing and annotation.</title>
        <authorList>
            <consortium name="The Broad Institute Genomics Platform"/>
            <consortium name="The Broad Institute Genome Sequencing Center for Infectious Disease"/>
            <person name="Wu L."/>
            <person name="Ma J."/>
        </authorList>
    </citation>
    <scope>NUCLEOTIDE SEQUENCE [LARGE SCALE GENOMIC DNA]</scope>
    <source>
        <strain evidence="2">CCM 8609</strain>
    </source>
</reference>
<evidence type="ECO:0000313" key="1">
    <source>
        <dbReference type="EMBL" id="GGI63090.1"/>
    </source>
</evidence>